<gene>
    <name evidence="5" type="ORF">SAMN05444359_13135</name>
</gene>
<dbReference type="Gene3D" id="2.40.100.10">
    <property type="entry name" value="Cyclophilin-like"/>
    <property type="match status" value="1"/>
</dbReference>
<dbReference type="EMBL" id="FOFB01000031">
    <property type="protein sequence ID" value="SER26770.1"/>
    <property type="molecule type" value="Genomic_DNA"/>
</dbReference>
<accession>A0A1H9MST5</accession>
<evidence type="ECO:0000256" key="1">
    <source>
        <dbReference type="ARBA" id="ARBA00022741"/>
    </source>
</evidence>
<dbReference type="STRING" id="478744.SAMN05444359_13135"/>
<feature type="domain" description="Carboxyltransferase" evidence="4">
    <location>
        <begin position="28"/>
        <end position="293"/>
    </location>
</feature>
<reference evidence="6" key="1">
    <citation type="submission" date="2016-10" db="EMBL/GenBank/DDBJ databases">
        <authorList>
            <person name="Varghese N."/>
            <person name="Submissions S."/>
        </authorList>
    </citation>
    <scope>NUCLEOTIDE SEQUENCE [LARGE SCALE GENOMIC DNA]</scope>
    <source>
        <strain evidence="6">DSM 24740</strain>
    </source>
</reference>
<evidence type="ECO:0000259" key="4">
    <source>
        <dbReference type="SMART" id="SM00797"/>
    </source>
</evidence>
<dbReference type="FunCoup" id="A0A1H9MST5">
    <property type="interactions" value="19"/>
</dbReference>
<protein>
    <submittedName>
        <fullName evidence="5">Allophanate hydrolase subunit 2</fullName>
    </submittedName>
</protein>
<evidence type="ECO:0000313" key="5">
    <source>
        <dbReference type="EMBL" id="SER26770.1"/>
    </source>
</evidence>
<sequence length="296" mass="31445">MASTLTIQCIRPGGGAYVVDGGRPESRHLGVTSGGPADGRAMRAANHLLNRSATATCLEMTLAAGEWLLSGKGQIAMTGADMNWRLNGQLIYPHSVLYIDGDALLTGTTTRRGMRSYLAIRGDWDLPTRLGSRETGLPGIPAVSQGWSARISAQGEAPFQSDLETNRFWPEEVTVLPAIPGPEFALLSAEVRKWLLKTPFLVDRDSNRQGIRLKAGSLPPEAIPSLISSPVLPGTVQLSPVGPILLGPNAQTVGGYPRALLVADSDALSAAFQQGIDEEIRFNLVAAGYLSFTSSN</sequence>
<dbReference type="InterPro" id="IPR003778">
    <property type="entry name" value="CT_A_B"/>
</dbReference>
<dbReference type="InterPro" id="IPR029000">
    <property type="entry name" value="Cyclophilin-like_dom_sf"/>
</dbReference>
<dbReference type="SMART" id="SM00797">
    <property type="entry name" value="AHS2"/>
    <property type="match status" value="1"/>
</dbReference>
<dbReference type="Pfam" id="PF02626">
    <property type="entry name" value="CT_A_B"/>
    <property type="match status" value="1"/>
</dbReference>
<dbReference type="GO" id="GO:0005524">
    <property type="term" value="F:ATP binding"/>
    <property type="evidence" value="ECO:0007669"/>
    <property type="project" value="UniProtKB-KW"/>
</dbReference>
<organism evidence="5 6">
    <name type="scientific">Neolewinella agarilytica</name>
    <dbReference type="NCBI Taxonomy" id="478744"/>
    <lineage>
        <taxon>Bacteria</taxon>
        <taxon>Pseudomonadati</taxon>
        <taxon>Bacteroidota</taxon>
        <taxon>Saprospiria</taxon>
        <taxon>Saprospirales</taxon>
        <taxon>Lewinellaceae</taxon>
        <taxon>Neolewinella</taxon>
    </lineage>
</organism>
<dbReference type="InterPro" id="IPR052708">
    <property type="entry name" value="PxpC"/>
</dbReference>
<evidence type="ECO:0000256" key="3">
    <source>
        <dbReference type="ARBA" id="ARBA00022840"/>
    </source>
</evidence>
<dbReference type="AlphaFoldDB" id="A0A1H9MST5"/>
<dbReference type="Proteomes" id="UP000199021">
    <property type="component" value="Unassembled WGS sequence"/>
</dbReference>
<keyword evidence="2 5" id="KW-0378">Hydrolase</keyword>
<dbReference type="PANTHER" id="PTHR43309">
    <property type="entry name" value="5-OXOPROLINASE SUBUNIT C"/>
    <property type="match status" value="1"/>
</dbReference>
<dbReference type="PANTHER" id="PTHR43309:SF3">
    <property type="entry name" value="5-OXOPROLINASE SUBUNIT C"/>
    <property type="match status" value="1"/>
</dbReference>
<dbReference type="RefSeq" id="WP_090172511.1">
    <property type="nucleotide sequence ID" value="NZ_FOFB01000031.1"/>
</dbReference>
<name>A0A1H9MST5_9BACT</name>
<keyword evidence="1" id="KW-0547">Nucleotide-binding</keyword>
<keyword evidence="3" id="KW-0067">ATP-binding</keyword>
<dbReference type="InParanoid" id="A0A1H9MST5"/>
<evidence type="ECO:0000256" key="2">
    <source>
        <dbReference type="ARBA" id="ARBA00022801"/>
    </source>
</evidence>
<proteinExistence type="predicted"/>
<dbReference type="GO" id="GO:0016787">
    <property type="term" value="F:hydrolase activity"/>
    <property type="evidence" value="ECO:0007669"/>
    <property type="project" value="UniProtKB-KW"/>
</dbReference>
<dbReference type="OrthoDB" id="9782422at2"/>
<keyword evidence="6" id="KW-1185">Reference proteome</keyword>
<evidence type="ECO:0000313" key="6">
    <source>
        <dbReference type="Proteomes" id="UP000199021"/>
    </source>
</evidence>